<evidence type="ECO:0000313" key="2">
    <source>
        <dbReference type="Proteomes" id="UP001235840"/>
    </source>
</evidence>
<dbReference type="EMBL" id="JAUSTY010000025">
    <property type="protein sequence ID" value="MDQ0168170.1"/>
    <property type="molecule type" value="Genomic_DNA"/>
</dbReference>
<accession>A0ABT9W4W3</accession>
<proteinExistence type="predicted"/>
<name>A0ABT9W4W3_9BACI</name>
<evidence type="ECO:0000313" key="1">
    <source>
        <dbReference type="EMBL" id="MDQ0168170.1"/>
    </source>
</evidence>
<protein>
    <submittedName>
        <fullName evidence="1">Uncharacterized protein</fullName>
    </submittedName>
</protein>
<keyword evidence="2" id="KW-1185">Reference proteome</keyword>
<gene>
    <name evidence="1" type="ORF">J2S11_004122</name>
</gene>
<dbReference type="RefSeq" id="WP_307397713.1">
    <property type="nucleotide sequence ID" value="NZ_BAAADK010000020.1"/>
</dbReference>
<organism evidence="1 2">
    <name type="scientific">Caldalkalibacillus horti</name>
    <dbReference type="NCBI Taxonomy" id="77523"/>
    <lineage>
        <taxon>Bacteria</taxon>
        <taxon>Bacillati</taxon>
        <taxon>Bacillota</taxon>
        <taxon>Bacilli</taxon>
        <taxon>Bacillales</taxon>
        <taxon>Bacillaceae</taxon>
        <taxon>Caldalkalibacillus</taxon>
    </lineage>
</organism>
<reference evidence="1 2" key="1">
    <citation type="submission" date="2023-07" db="EMBL/GenBank/DDBJ databases">
        <title>Genomic Encyclopedia of Type Strains, Phase IV (KMG-IV): sequencing the most valuable type-strain genomes for metagenomic binning, comparative biology and taxonomic classification.</title>
        <authorList>
            <person name="Goeker M."/>
        </authorList>
    </citation>
    <scope>NUCLEOTIDE SEQUENCE [LARGE SCALE GENOMIC DNA]</scope>
    <source>
        <strain evidence="1 2">DSM 12751</strain>
    </source>
</reference>
<sequence>MQRLGQLAADRGMNNQWNAFYTYMDLLSAHRSEMNIGTSLFGYTLQTANKN</sequence>
<dbReference type="Proteomes" id="UP001235840">
    <property type="component" value="Unassembled WGS sequence"/>
</dbReference>
<comment type="caution">
    <text evidence="1">The sequence shown here is derived from an EMBL/GenBank/DDBJ whole genome shotgun (WGS) entry which is preliminary data.</text>
</comment>